<keyword evidence="5 7" id="KW-1133">Transmembrane helix</keyword>
<evidence type="ECO:0000256" key="7">
    <source>
        <dbReference type="SAM" id="Phobius"/>
    </source>
</evidence>
<feature type="transmembrane region" description="Helical" evidence="7">
    <location>
        <begin position="75"/>
        <end position="97"/>
    </location>
</feature>
<dbReference type="GO" id="GO:0006605">
    <property type="term" value="P:protein targeting"/>
    <property type="evidence" value="ECO:0007669"/>
    <property type="project" value="InterPro"/>
</dbReference>
<dbReference type="PANTHER" id="PTHR30065">
    <property type="entry name" value="FLAGELLAR BIOSYNTHETIC PROTEIN FLIR"/>
    <property type="match status" value="1"/>
</dbReference>
<dbReference type="Pfam" id="PF01311">
    <property type="entry name" value="Bac_export_1"/>
    <property type="match status" value="1"/>
</dbReference>
<dbReference type="GO" id="GO:0005886">
    <property type="term" value="C:plasma membrane"/>
    <property type="evidence" value="ECO:0007669"/>
    <property type="project" value="UniProtKB-SubCell"/>
</dbReference>
<dbReference type="PRINTS" id="PR00953">
    <property type="entry name" value="TYPE3IMRPROT"/>
</dbReference>
<dbReference type="InterPro" id="IPR002010">
    <property type="entry name" value="T3SS_IM_R"/>
</dbReference>
<keyword evidence="3" id="KW-1003">Cell membrane</keyword>
<feature type="transmembrane region" description="Helical" evidence="7">
    <location>
        <begin position="174"/>
        <end position="201"/>
    </location>
</feature>
<proteinExistence type="inferred from homology"/>
<evidence type="ECO:0000256" key="3">
    <source>
        <dbReference type="ARBA" id="ARBA00022475"/>
    </source>
</evidence>
<evidence type="ECO:0000256" key="5">
    <source>
        <dbReference type="ARBA" id="ARBA00022989"/>
    </source>
</evidence>
<protein>
    <submittedName>
        <fullName evidence="8">Type III secretion protein</fullName>
    </submittedName>
</protein>
<sequence length="265" mass="26792">MNAQALELAVDLLQPHVVAVALVASRLLPVAFLCPLFGGTHAPTHVKLGIVLALSLFIHGAGGVQGPAIGDVFTFAGLAAQEILFGMSLGLVAALPFDAARIGGRFIDLFRGSSAEAALPMAGSKEAATGDALYHLLLALGSAGLVLPMMLGALTKSYALVGAGGFHHTEDVALHLAGMVGAAFATGFAIGAPIAALQLAIDACLGLASRASPSMNLQETGAPLRILGGGAVAWLMIGVIAARLQDFAMHHADEMTSLSFRGLVG</sequence>
<feature type="transmembrane region" description="Helical" evidence="7">
    <location>
        <begin position="222"/>
        <end position="242"/>
    </location>
</feature>
<keyword evidence="4 7" id="KW-0812">Transmembrane</keyword>
<dbReference type="Proteomes" id="UP000249061">
    <property type="component" value="Unassembled WGS sequence"/>
</dbReference>
<organism evidence="8 9">
    <name type="scientific">Archangium gephyra</name>
    <dbReference type="NCBI Taxonomy" id="48"/>
    <lineage>
        <taxon>Bacteria</taxon>
        <taxon>Pseudomonadati</taxon>
        <taxon>Myxococcota</taxon>
        <taxon>Myxococcia</taxon>
        <taxon>Myxococcales</taxon>
        <taxon>Cystobacterineae</taxon>
        <taxon>Archangiaceae</taxon>
        <taxon>Archangium</taxon>
    </lineage>
</organism>
<name>A0A2W5SZI1_9BACT</name>
<feature type="transmembrane region" description="Helical" evidence="7">
    <location>
        <begin position="16"/>
        <end position="38"/>
    </location>
</feature>
<evidence type="ECO:0000256" key="6">
    <source>
        <dbReference type="ARBA" id="ARBA00023136"/>
    </source>
</evidence>
<feature type="transmembrane region" description="Helical" evidence="7">
    <location>
        <begin position="50"/>
        <end position="69"/>
    </location>
</feature>
<comment type="similarity">
    <text evidence="2">Belongs to the FliR/MopE/SpaR family.</text>
</comment>
<comment type="subcellular location">
    <subcellularLocation>
        <location evidence="1">Cell membrane</location>
        <topology evidence="1">Multi-pass membrane protein</topology>
    </subcellularLocation>
</comment>
<evidence type="ECO:0000256" key="1">
    <source>
        <dbReference type="ARBA" id="ARBA00004651"/>
    </source>
</evidence>
<dbReference type="PANTHER" id="PTHR30065:SF1">
    <property type="entry name" value="SURFACE PRESENTATION OF ANTIGENS PROTEIN SPAR"/>
    <property type="match status" value="1"/>
</dbReference>
<gene>
    <name evidence="8" type="ORF">DI536_25115</name>
</gene>
<evidence type="ECO:0000256" key="2">
    <source>
        <dbReference type="ARBA" id="ARBA00009772"/>
    </source>
</evidence>
<dbReference type="AlphaFoldDB" id="A0A2W5SZI1"/>
<keyword evidence="6 7" id="KW-0472">Membrane</keyword>
<evidence type="ECO:0000256" key="4">
    <source>
        <dbReference type="ARBA" id="ARBA00022692"/>
    </source>
</evidence>
<evidence type="ECO:0000313" key="9">
    <source>
        <dbReference type="Proteomes" id="UP000249061"/>
    </source>
</evidence>
<comment type="caution">
    <text evidence="8">The sequence shown here is derived from an EMBL/GenBank/DDBJ whole genome shotgun (WGS) entry which is preliminary data.</text>
</comment>
<evidence type="ECO:0000313" key="8">
    <source>
        <dbReference type="EMBL" id="PZR08192.1"/>
    </source>
</evidence>
<feature type="transmembrane region" description="Helical" evidence="7">
    <location>
        <begin position="133"/>
        <end position="154"/>
    </location>
</feature>
<accession>A0A2W5SZI1</accession>
<reference evidence="8 9" key="1">
    <citation type="submission" date="2017-08" db="EMBL/GenBank/DDBJ databases">
        <title>Infants hospitalized years apart are colonized by the same room-sourced microbial strains.</title>
        <authorList>
            <person name="Brooks B."/>
            <person name="Olm M.R."/>
            <person name="Firek B.A."/>
            <person name="Baker R."/>
            <person name="Thomas B.C."/>
            <person name="Morowitz M.J."/>
            <person name="Banfield J.F."/>
        </authorList>
    </citation>
    <scope>NUCLEOTIDE SEQUENCE [LARGE SCALE GENOMIC DNA]</scope>
    <source>
        <strain evidence="8">S2_003_000_R2_14</strain>
    </source>
</reference>
<dbReference type="EMBL" id="QFQP01000026">
    <property type="protein sequence ID" value="PZR08192.1"/>
    <property type="molecule type" value="Genomic_DNA"/>
</dbReference>